<dbReference type="InterPro" id="IPR033135">
    <property type="entry name" value="ClpP_His_AS"/>
</dbReference>
<dbReference type="GO" id="GO:0009368">
    <property type="term" value="C:endopeptidase Clp complex"/>
    <property type="evidence" value="ECO:0007669"/>
    <property type="project" value="TreeGrafter"/>
</dbReference>
<dbReference type="GO" id="GO:0004176">
    <property type="term" value="F:ATP-dependent peptidase activity"/>
    <property type="evidence" value="ECO:0007669"/>
    <property type="project" value="InterPro"/>
</dbReference>
<dbReference type="eggNOG" id="KOG0840">
    <property type="taxonomic scope" value="Eukaryota"/>
</dbReference>
<dbReference type="AlphaFoldDB" id="A0A0D3J253"/>
<dbReference type="KEGG" id="ehx:EMIHUDRAFT_46366"/>
<dbReference type="InterPro" id="IPR001907">
    <property type="entry name" value="ClpP"/>
</dbReference>
<feature type="active site" evidence="6">
    <location>
        <position position="88"/>
    </location>
</feature>
<accession>A0A0D3J253</accession>
<feature type="region of interest" description="Disordered" evidence="8">
    <location>
        <begin position="88"/>
        <end position="110"/>
    </location>
</feature>
<dbReference type="Pfam" id="PF00574">
    <property type="entry name" value="CLP_protease"/>
    <property type="match status" value="1"/>
</dbReference>
<proteinExistence type="inferred from homology"/>
<comment type="catalytic activity">
    <reaction evidence="5 6">
        <text>Hydrolysis of proteins to small peptides in the presence of ATP and magnesium. alpha-casein is the usual test substrate. In the absence of ATP, only oligopeptides shorter than five residues are hydrolyzed (such as succinyl-Leu-Tyr-|-NHMec, and Leu-Tyr-Leu-|-Tyr-Trp, in which cleavage of the -Tyr-|-Leu- and -Tyr-|-Trp bonds also occurs).</text>
        <dbReference type="EC" id="3.4.21.92"/>
    </reaction>
</comment>
<evidence type="ECO:0000256" key="3">
    <source>
        <dbReference type="ARBA" id="ARBA00022801"/>
    </source>
</evidence>
<dbReference type="GO" id="GO:0006515">
    <property type="term" value="P:protein quality control for misfolded or incompletely synthesized proteins"/>
    <property type="evidence" value="ECO:0007669"/>
    <property type="project" value="TreeGrafter"/>
</dbReference>
<evidence type="ECO:0000313" key="9">
    <source>
        <dbReference type="EnsemblProtists" id="EOD17588"/>
    </source>
</evidence>
<dbReference type="Proteomes" id="UP000013827">
    <property type="component" value="Unassembled WGS sequence"/>
</dbReference>
<dbReference type="SUPFAM" id="SSF52096">
    <property type="entry name" value="ClpP/crotonase"/>
    <property type="match status" value="1"/>
</dbReference>
<evidence type="ECO:0000313" key="10">
    <source>
        <dbReference type="Proteomes" id="UP000013827"/>
    </source>
</evidence>
<comment type="similarity">
    <text evidence="1 7">Belongs to the peptidase S14 family.</text>
</comment>
<dbReference type="HOGENOM" id="CLU_058707_3_1_1"/>
<feature type="compositionally biased region" description="Polar residues" evidence="8">
    <location>
        <begin position="96"/>
        <end position="109"/>
    </location>
</feature>
<organism evidence="9 10">
    <name type="scientific">Emiliania huxleyi (strain CCMP1516)</name>
    <dbReference type="NCBI Taxonomy" id="280463"/>
    <lineage>
        <taxon>Eukaryota</taxon>
        <taxon>Haptista</taxon>
        <taxon>Haptophyta</taxon>
        <taxon>Prymnesiophyceae</taxon>
        <taxon>Isochrysidales</taxon>
        <taxon>Noelaerhabdaceae</taxon>
        <taxon>Emiliania</taxon>
    </lineage>
</organism>
<dbReference type="PRINTS" id="PR00127">
    <property type="entry name" value="CLPPROTEASEP"/>
</dbReference>
<evidence type="ECO:0000256" key="1">
    <source>
        <dbReference type="ARBA" id="ARBA00007039"/>
    </source>
</evidence>
<dbReference type="GO" id="GO:0051117">
    <property type="term" value="F:ATPase binding"/>
    <property type="evidence" value="ECO:0007669"/>
    <property type="project" value="TreeGrafter"/>
</dbReference>
<evidence type="ECO:0000256" key="6">
    <source>
        <dbReference type="PROSITE-ProRule" id="PRU10086"/>
    </source>
</evidence>
<evidence type="ECO:0000256" key="5">
    <source>
        <dbReference type="ARBA" id="ARBA00034021"/>
    </source>
</evidence>
<keyword evidence="4" id="KW-0720">Serine protease</keyword>
<dbReference type="GeneID" id="17263737"/>
<evidence type="ECO:0000256" key="2">
    <source>
        <dbReference type="ARBA" id="ARBA00022670"/>
    </source>
</evidence>
<dbReference type="PROSITE" id="PS00382">
    <property type="entry name" value="CLP_PROTEASE_HIS"/>
    <property type="match status" value="1"/>
</dbReference>
<dbReference type="STRING" id="2903.R1C4V5"/>
<keyword evidence="2" id="KW-0645">Protease</keyword>
<dbReference type="Gene3D" id="3.90.226.10">
    <property type="entry name" value="2-enoyl-CoA Hydratase, Chain A, domain 1"/>
    <property type="match status" value="1"/>
</dbReference>
<keyword evidence="10" id="KW-1185">Reference proteome</keyword>
<reference evidence="9" key="2">
    <citation type="submission" date="2024-10" db="UniProtKB">
        <authorList>
            <consortium name="EnsemblProtists"/>
        </authorList>
    </citation>
    <scope>IDENTIFICATION</scope>
</reference>
<dbReference type="PaxDb" id="2903-EOD17588"/>
<keyword evidence="3" id="KW-0378">Hydrolase</keyword>
<dbReference type="CDD" id="cd07017">
    <property type="entry name" value="S14_ClpP_2"/>
    <property type="match status" value="1"/>
</dbReference>
<evidence type="ECO:0000256" key="4">
    <source>
        <dbReference type="ARBA" id="ARBA00022825"/>
    </source>
</evidence>
<dbReference type="RefSeq" id="XP_005770017.1">
    <property type="nucleotide sequence ID" value="XM_005769960.1"/>
</dbReference>
<evidence type="ECO:0000256" key="8">
    <source>
        <dbReference type="SAM" id="MobiDB-lite"/>
    </source>
</evidence>
<protein>
    <recommendedName>
        <fullName evidence="7">ATP-dependent Clp protease proteolytic subunit</fullName>
    </recommendedName>
</protein>
<dbReference type="EnsemblProtists" id="EOD17588">
    <property type="protein sequence ID" value="EOD17588"/>
    <property type="gene ID" value="EMIHUDRAFT_46366"/>
</dbReference>
<dbReference type="InterPro" id="IPR023562">
    <property type="entry name" value="ClpP/TepA"/>
</dbReference>
<dbReference type="GO" id="GO:0004252">
    <property type="term" value="F:serine-type endopeptidase activity"/>
    <property type="evidence" value="ECO:0007669"/>
    <property type="project" value="UniProtKB-EC"/>
</dbReference>
<dbReference type="PANTHER" id="PTHR10381">
    <property type="entry name" value="ATP-DEPENDENT CLP PROTEASE PROTEOLYTIC SUBUNIT"/>
    <property type="match status" value="1"/>
</dbReference>
<evidence type="ECO:0000256" key="7">
    <source>
        <dbReference type="RuleBase" id="RU003567"/>
    </source>
</evidence>
<name>A0A0D3J253_EMIH1</name>
<dbReference type="PANTHER" id="PTHR10381:SF11">
    <property type="entry name" value="ATP-DEPENDENT CLP PROTEASE PROTEOLYTIC SUBUNIT, MITOCHONDRIAL"/>
    <property type="match status" value="1"/>
</dbReference>
<reference evidence="10" key="1">
    <citation type="journal article" date="2013" name="Nature">
        <title>Pan genome of the phytoplankton Emiliania underpins its global distribution.</title>
        <authorList>
            <person name="Read B.A."/>
            <person name="Kegel J."/>
            <person name="Klute M.J."/>
            <person name="Kuo A."/>
            <person name="Lefebvre S.C."/>
            <person name="Maumus F."/>
            <person name="Mayer C."/>
            <person name="Miller J."/>
            <person name="Monier A."/>
            <person name="Salamov A."/>
            <person name="Young J."/>
            <person name="Aguilar M."/>
            <person name="Claverie J.M."/>
            <person name="Frickenhaus S."/>
            <person name="Gonzalez K."/>
            <person name="Herman E.K."/>
            <person name="Lin Y.C."/>
            <person name="Napier J."/>
            <person name="Ogata H."/>
            <person name="Sarno A.F."/>
            <person name="Shmutz J."/>
            <person name="Schroeder D."/>
            <person name="de Vargas C."/>
            <person name="Verret F."/>
            <person name="von Dassow P."/>
            <person name="Valentin K."/>
            <person name="Van de Peer Y."/>
            <person name="Wheeler G."/>
            <person name="Dacks J.B."/>
            <person name="Delwiche C.F."/>
            <person name="Dyhrman S.T."/>
            <person name="Glockner G."/>
            <person name="John U."/>
            <person name="Richards T."/>
            <person name="Worden A.Z."/>
            <person name="Zhang X."/>
            <person name="Grigoriev I.V."/>
            <person name="Allen A.E."/>
            <person name="Bidle K."/>
            <person name="Borodovsky M."/>
            <person name="Bowler C."/>
            <person name="Brownlee C."/>
            <person name="Cock J.M."/>
            <person name="Elias M."/>
            <person name="Gladyshev V.N."/>
            <person name="Groth M."/>
            <person name="Guda C."/>
            <person name="Hadaegh A."/>
            <person name="Iglesias-Rodriguez M.D."/>
            <person name="Jenkins J."/>
            <person name="Jones B.M."/>
            <person name="Lawson T."/>
            <person name="Leese F."/>
            <person name="Lindquist E."/>
            <person name="Lobanov A."/>
            <person name="Lomsadze A."/>
            <person name="Malik S.B."/>
            <person name="Marsh M.E."/>
            <person name="Mackinder L."/>
            <person name="Mock T."/>
            <person name="Mueller-Roeber B."/>
            <person name="Pagarete A."/>
            <person name="Parker M."/>
            <person name="Probert I."/>
            <person name="Quesneville H."/>
            <person name="Raines C."/>
            <person name="Rensing S.A."/>
            <person name="Riano-Pachon D.M."/>
            <person name="Richier S."/>
            <person name="Rokitta S."/>
            <person name="Shiraiwa Y."/>
            <person name="Soanes D.M."/>
            <person name="van der Giezen M."/>
            <person name="Wahlund T.M."/>
            <person name="Williams B."/>
            <person name="Wilson W."/>
            <person name="Wolfe G."/>
            <person name="Wurch L.L."/>
        </authorList>
    </citation>
    <scope>NUCLEOTIDE SEQUENCE</scope>
</reference>
<sequence length="158" mass="16661">IDDESAKSVVALLLYLEGAEPGAPITLLINSGGGKVQAGLAIHDVMRSLSSPVHTACLGHCESMAAVLLAAGEQGHRTALPNSRIMVHQPTRRSAGGQSKTSRQLQISAEETEKSRLKLAECLARDTGKTLPEIEALLENDSYYSAAEARAMGLVDVV</sequence>
<dbReference type="InterPro" id="IPR029045">
    <property type="entry name" value="ClpP/crotonase-like_dom_sf"/>
</dbReference>